<accession>A0A8B6H655</accession>
<keyword evidence="3 8" id="KW-0349">Heme</keyword>
<dbReference type="Proteomes" id="UP000596742">
    <property type="component" value="Unassembled WGS sequence"/>
</dbReference>
<evidence type="ECO:0000256" key="7">
    <source>
        <dbReference type="ARBA" id="ARBA00023033"/>
    </source>
</evidence>
<comment type="caution">
    <text evidence="10">The sequence shown here is derived from an EMBL/GenBank/DDBJ whole genome shotgun (WGS) entry which is preliminary data.</text>
</comment>
<evidence type="ECO:0000256" key="9">
    <source>
        <dbReference type="RuleBase" id="RU000461"/>
    </source>
</evidence>
<protein>
    <submittedName>
        <fullName evidence="10">Uncharacterized protein</fullName>
    </submittedName>
</protein>
<dbReference type="SUPFAM" id="SSF48264">
    <property type="entry name" value="Cytochrome P450"/>
    <property type="match status" value="1"/>
</dbReference>
<dbReference type="AlphaFoldDB" id="A0A8B6H655"/>
<organism evidence="10 11">
    <name type="scientific">Mytilus galloprovincialis</name>
    <name type="common">Mediterranean mussel</name>
    <dbReference type="NCBI Taxonomy" id="29158"/>
    <lineage>
        <taxon>Eukaryota</taxon>
        <taxon>Metazoa</taxon>
        <taxon>Spiralia</taxon>
        <taxon>Lophotrochozoa</taxon>
        <taxon>Mollusca</taxon>
        <taxon>Bivalvia</taxon>
        <taxon>Autobranchia</taxon>
        <taxon>Pteriomorphia</taxon>
        <taxon>Mytilida</taxon>
        <taxon>Mytiloidea</taxon>
        <taxon>Mytilidae</taxon>
        <taxon>Mytilinae</taxon>
        <taxon>Mytilus</taxon>
    </lineage>
</organism>
<evidence type="ECO:0000313" key="11">
    <source>
        <dbReference type="Proteomes" id="UP000596742"/>
    </source>
</evidence>
<dbReference type="PROSITE" id="PS00086">
    <property type="entry name" value="CYTOCHROME_P450"/>
    <property type="match status" value="1"/>
</dbReference>
<dbReference type="GO" id="GO:0005506">
    <property type="term" value="F:iron ion binding"/>
    <property type="evidence" value="ECO:0007669"/>
    <property type="project" value="InterPro"/>
</dbReference>
<dbReference type="GO" id="GO:0004497">
    <property type="term" value="F:monooxygenase activity"/>
    <property type="evidence" value="ECO:0007669"/>
    <property type="project" value="UniProtKB-KW"/>
</dbReference>
<gene>
    <name evidence="10" type="ORF">MGAL_10B053798</name>
</gene>
<keyword evidence="7 9" id="KW-0503">Monooxygenase</keyword>
<comment type="cofactor">
    <cofactor evidence="1 8">
        <name>heme</name>
        <dbReference type="ChEBI" id="CHEBI:30413"/>
    </cofactor>
</comment>
<dbReference type="InterPro" id="IPR002401">
    <property type="entry name" value="Cyt_P450_E_grp-I"/>
</dbReference>
<sequence length="112" mass="13024">TLMIINMSSMSADDRFFSQPTEFLPERWLRNTTDELAKSKEFPFAHKPFGFGPRSCIGQRFAENEIFICLTKIIQHFQVSVPTDTQEMKTTVQLFTTPVDKVKMTFTPRKKI</sequence>
<dbReference type="OrthoDB" id="3945418at2759"/>
<dbReference type="GO" id="GO:0016705">
    <property type="term" value="F:oxidoreductase activity, acting on paired donors, with incorporation or reduction of molecular oxygen"/>
    <property type="evidence" value="ECO:0007669"/>
    <property type="project" value="InterPro"/>
</dbReference>
<evidence type="ECO:0000256" key="3">
    <source>
        <dbReference type="ARBA" id="ARBA00022617"/>
    </source>
</evidence>
<dbReference type="InterPro" id="IPR017972">
    <property type="entry name" value="Cyt_P450_CS"/>
</dbReference>
<evidence type="ECO:0000313" key="10">
    <source>
        <dbReference type="EMBL" id="VDI74062.1"/>
    </source>
</evidence>
<comment type="similarity">
    <text evidence="2 9">Belongs to the cytochrome P450 family.</text>
</comment>
<dbReference type="PRINTS" id="PR00463">
    <property type="entry name" value="EP450I"/>
</dbReference>
<dbReference type="GO" id="GO:0020037">
    <property type="term" value="F:heme binding"/>
    <property type="evidence" value="ECO:0007669"/>
    <property type="project" value="InterPro"/>
</dbReference>
<dbReference type="InterPro" id="IPR036396">
    <property type="entry name" value="Cyt_P450_sf"/>
</dbReference>
<evidence type="ECO:0000256" key="4">
    <source>
        <dbReference type="ARBA" id="ARBA00022723"/>
    </source>
</evidence>
<feature type="non-terminal residue" evidence="10">
    <location>
        <position position="112"/>
    </location>
</feature>
<dbReference type="Gene3D" id="1.10.630.10">
    <property type="entry name" value="Cytochrome P450"/>
    <property type="match status" value="1"/>
</dbReference>
<dbReference type="EMBL" id="UYJE01009500">
    <property type="protein sequence ID" value="VDI74062.1"/>
    <property type="molecule type" value="Genomic_DNA"/>
</dbReference>
<name>A0A8B6H655_MYTGA</name>
<evidence type="ECO:0000256" key="8">
    <source>
        <dbReference type="PIRSR" id="PIRSR602401-1"/>
    </source>
</evidence>
<evidence type="ECO:0000256" key="1">
    <source>
        <dbReference type="ARBA" id="ARBA00001971"/>
    </source>
</evidence>
<dbReference type="Pfam" id="PF00067">
    <property type="entry name" value="p450"/>
    <property type="match status" value="1"/>
</dbReference>
<dbReference type="InterPro" id="IPR001128">
    <property type="entry name" value="Cyt_P450"/>
</dbReference>
<evidence type="ECO:0000256" key="5">
    <source>
        <dbReference type="ARBA" id="ARBA00023002"/>
    </source>
</evidence>
<keyword evidence="11" id="KW-1185">Reference proteome</keyword>
<dbReference type="PANTHER" id="PTHR24279:SF120">
    <property type="entry name" value="CYTOCHROME P450"/>
    <property type="match status" value="1"/>
</dbReference>
<keyword evidence="5 9" id="KW-0560">Oxidoreductase</keyword>
<dbReference type="PANTHER" id="PTHR24279">
    <property type="entry name" value="CYTOCHROME P450"/>
    <property type="match status" value="1"/>
</dbReference>
<evidence type="ECO:0000256" key="2">
    <source>
        <dbReference type="ARBA" id="ARBA00010617"/>
    </source>
</evidence>
<feature type="binding site" description="axial binding residue" evidence="8">
    <location>
        <position position="56"/>
    </location>
    <ligand>
        <name>heme</name>
        <dbReference type="ChEBI" id="CHEBI:30413"/>
    </ligand>
    <ligandPart>
        <name>Fe</name>
        <dbReference type="ChEBI" id="CHEBI:18248"/>
    </ligandPart>
</feature>
<evidence type="ECO:0000256" key="6">
    <source>
        <dbReference type="ARBA" id="ARBA00023004"/>
    </source>
</evidence>
<keyword evidence="4 8" id="KW-0479">Metal-binding</keyword>
<reference evidence="10" key="1">
    <citation type="submission" date="2018-11" db="EMBL/GenBank/DDBJ databases">
        <authorList>
            <person name="Alioto T."/>
            <person name="Alioto T."/>
        </authorList>
    </citation>
    <scope>NUCLEOTIDE SEQUENCE</scope>
</reference>
<proteinExistence type="inferred from homology"/>
<dbReference type="InterPro" id="IPR050479">
    <property type="entry name" value="CYP11_CYP27_families"/>
</dbReference>
<keyword evidence="6 8" id="KW-0408">Iron</keyword>